<gene>
    <name evidence="3" type="primary">LOC120251122</name>
</gene>
<sequence>MFLLNPFSKTQIELPSLLLSEEEYGTFKDVAEDTNRPTHEVLLDRLVLKAALLADPEKCSDYVIMVTSHSVSELKFWRSSDPSWSRIENPDRMFFDVIWYKGAFHALSLFNEVFEICLSPNLKLKQIACAWGLEGFCRYLVDCMGDLLIVNRITDETYTMHLYTRAFLVFKLDEKVMEFIKVKSIRDHALFLGRNSTIAIPANEFPGCLSNSIYFMDDLAVTSHEYGYEDFGLYNMRDKIFEIFPPKDVYTTSKFQPLWLEACP</sequence>
<reference evidence="3" key="1">
    <citation type="submission" date="2025-08" db="UniProtKB">
        <authorList>
            <consortium name="RefSeq"/>
        </authorList>
    </citation>
    <scope>IDENTIFICATION</scope>
</reference>
<evidence type="ECO:0000313" key="3">
    <source>
        <dbReference type="RefSeq" id="XP_039115597.1"/>
    </source>
</evidence>
<protein>
    <submittedName>
        <fullName evidence="3">F-box protein At2g26160-like</fullName>
    </submittedName>
</protein>
<keyword evidence="2" id="KW-1185">Reference proteome</keyword>
<evidence type="ECO:0000259" key="1">
    <source>
        <dbReference type="Pfam" id="PF03478"/>
    </source>
</evidence>
<dbReference type="InterPro" id="IPR005174">
    <property type="entry name" value="KIB1-4_b-propeller"/>
</dbReference>
<dbReference type="RefSeq" id="XP_039115597.1">
    <property type="nucleotide sequence ID" value="XM_039259663.1"/>
</dbReference>
<dbReference type="PANTHER" id="PTHR44259">
    <property type="entry name" value="OS07G0183000 PROTEIN-RELATED"/>
    <property type="match status" value="1"/>
</dbReference>
<feature type="domain" description="KIB1-4 beta-propeller" evidence="1">
    <location>
        <begin position="1"/>
        <end position="235"/>
    </location>
</feature>
<dbReference type="GeneID" id="120251122"/>
<dbReference type="InterPro" id="IPR050942">
    <property type="entry name" value="F-box_BR-signaling"/>
</dbReference>
<dbReference type="Pfam" id="PF03478">
    <property type="entry name" value="Beta-prop_KIB1-4"/>
    <property type="match status" value="1"/>
</dbReference>
<proteinExistence type="predicted"/>
<organism evidence="2 3">
    <name type="scientific">Dioscorea cayennensis subsp. rotundata</name>
    <name type="common">White Guinea yam</name>
    <name type="synonym">Dioscorea rotundata</name>
    <dbReference type="NCBI Taxonomy" id="55577"/>
    <lineage>
        <taxon>Eukaryota</taxon>
        <taxon>Viridiplantae</taxon>
        <taxon>Streptophyta</taxon>
        <taxon>Embryophyta</taxon>
        <taxon>Tracheophyta</taxon>
        <taxon>Spermatophyta</taxon>
        <taxon>Magnoliopsida</taxon>
        <taxon>Liliopsida</taxon>
        <taxon>Dioscoreales</taxon>
        <taxon>Dioscoreaceae</taxon>
        <taxon>Dioscorea</taxon>
    </lineage>
</organism>
<name>A0AB40AL11_DIOCR</name>
<accession>A0AB40AL11</accession>
<evidence type="ECO:0000313" key="2">
    <source>
        <dbReference type="Proteomes" id="UP001515500"/>
    </source>
</evidence>
<dbReference type="Proteomes" id="UP001515500">
    <property type="component" value="Chromosome 3"/>
</dbReference>
<dbReference type="AlphaFoldDB" id="A0AB40AL11"/>